<evidence type="ECO:0000313" key="2">
    <source>
        <dbReference type="Proteomes" id="UP000576082"/>
    </source>
</evidence>
<dbReference type="EMBL" id="JABANE010000134">
    <property type="protein sequence ID" value="NME72107.1"/>
    <property type="molecule type" value="Genomic_DNA"/>
</dbReference>
<comment type="caution">
    <text evidence="1">The sequence shown here is derived from an EMBL/GenBank/DDBJ whole genome shotgun (WGS) entry which is preliminary data.</text>
</comment>
<accession>A0A7X9S0C0</accession>
<keyword evidence="2" id="KW-1185">Reference proteome</keyword>
<organism evidence="1 2">
    <name type="scientific">Flammeovirga aprica JL-4</name>
    <dbReference type="NCBI Taxonomy" id="694437"/>
    <lineage>
        <taxon>Bacteria</taxon>
        <taxon>Pseudomonadati</taxon>
        <taxon>Bacteroidota</taxon>
        <taxon>Cytophagia</taxon>
        <taxon>Cytophagales</taxon>
        <taxon>Flammeovirgaceae</taxon>
        <taxon>Flammeovirga</taxon>
    </lineage>
</organism>
<dbReference type="Proteomes" id="UP000576082">
    <property type="component" value="Unassembled WGS sequence"/>
</dbReference>
<dbReference type="AlphaFoldDB" id="A0A7X9S0C0"/>
<gene>
    <name evidence="1" type="ORF">HHU12_29360</name>
</gene>
<reference evidence="1 2" key="1">
    <citation type="submission" date="2020-04" db="EMBL/GenBank/DDBJ databases">
        <title>Flammeovirga sp. SR4, a novel species isolated from seawater.</title>
        <authorList>
            <person name="Wang X."/>
        </authorList>
    </citation>
    <scope>NUCLEOTIDE SEQUENCE [LARGE SCALE GENOMIC DNA]</scope>
    <source>
        <strain evidence="1 2">ATCC 23126</strain>
    </source>
</reference>
<evidence type="ECO:0000313" key="1">
    <source>
        <dbReference type="EMBL" id="NME72107.1"/>
    </source>
</evidence>
<name>A0A7X9S0C0_9BACT</name>
<protein>
    <submittedName>
        <fullName evidence="1">Uncharacterized protein</fullName>
    </submittedName>
</protein>
<sequence>MSPKNSFVIGRRKFIYLFNYSQSLPPNYLMLPHSVSEIFQWFSNFSNDFFHITPLDLKYPFPGIDNLGNSNQVQYYICKYIVLLYIRHFYLNNLNFNESSILPENIIELEQWDNNLKFFTNILKQLESEKELITALNLEVFFSNEKNFFFNYLQNEKSRINEKIIKTKINSNLSQEKVKQFEEMSDRMFNDFFNTFSIFINTENVEKKLSTKINGFYALYPKSAFTDNDIPQLNFDSTFGSTVIQNSKKEIFETFDSFTSTRYLFNKDNLNEALNKLKVDKNYMLLVFDPSYHVNEILENSKYSDNIILFKGYNYHVRNTIFITKTNCLPNFSFNELDTEKIKTYQLKKINNDYNLYTSIVDINKDSTQSDKGDIKEISQDIKVQISIQFDLEISWNDNTKFVKIDIASEFKEKGIQNDINDIKSLKKEYN</sequence>
<proteinExistence type="predicted"/>